<gene>
    <name evidence="1" type="ORF">CKO43_20790</name>
</gene>
<dbReference type="RefSeq" id="WP_200379844.1">
    <property type="nucleotide sequence ID" value="NZ_NRRU01000103.1"/>
</dbReference>
<organism evidence="1 2">
    <name type="scientific">Rubrivivax gelatinosus</name>
    <name type="common">Rhodocyclus gelatinosus</name>
    <name type="synonym">Rhodopseudomonas gelatinosa</name>
    <dbReference type="NCBI Taxonomy" id="28068"/>
    <lineage>
        <taxon>Bacteria</taxon>
        <taxon>Pseudomonadati</taxon>
        <taxon>Pseudomonadota</taxon>
        <taxon>Betaproteobacteria</taxon>
        <taxon>Burkholderiales</taxon>
        <taxon>Sphaerotilaceae</taxon>
        <taxon>Rubrivivax</taxon>
    </lineage>
</organism>
<dbReference type="Proteomes" id="UP001041814">
    <property type="component" value="Unassembled WGS sequence"/>
</dbReference>
<evidence type="ECO:0000313" key="2">
    <source>
        <dbReference type="Proteomes" id="UP001041814"/>
    </source>
</evidence>
<reference evidence="1" key="2">
    <citation type="journal article" date="2020" name="Microorganisms">
        <title>Osmotic Adaptation and Compatible Solute Biosynthesis of Phototrophic Bacteria as Revealed from Genome Analyses.</title>
        <authorList>
            <person name="Imhoff J.F."/>
            <person name="Rahn T."/>
            <person name="Kunzel S."/>
            <person name="Keller A."/>
            <person name="Neulinger S.C."/>
        </authorList>
    </citation>
    <scope>NUCLEOTIDE SEQUENCE</scope>
    <source>
        <strain evidence="1">IM 151</strain>
    </source>
</reference>
<proteinExistence type="predicted"/>
<comment type="caution">
    <text evidence="1">The sequence shown here is derived from an EMBL/GenBank/DDBJ whole genome shotgun (WGS) entry which is preliminary data.</text>
</comment>
<sequence length="240" mass="25849">MTPCLPDEAPAAAPDADARLIDTDTLQRIGGRLGSNPAGVYRDAAGRCYYVKELESPAHARNEWLAAQLYRLAGAPTLRYRRTRAPDRIATEMVALDKKHLSQLDEAERRQAQQWLGVHAWTANWDAAGFGGDNQGVLGGTVLTLDVGGALEFRAQGCPKGRAFGSSVGEIERLRCDPDNPYACRLFGDMDDAAVRAAAGHVTRIADEHIRATVHTHGGSVALADKLVARKADLARRVAA</sequence>
<reference evidence="1" key="1">
    <citation type="submission" date="2017-08" db="EMBL/GenBank/DDBJ databases">
        <authorList>
            <person name="Imhoff J.F."/>
            <person name="Rahn T."/>
            <person name="Kuenzel S."/>
            <person name="Neulinger S.C."/>
        </authorList>
    </citation>
    <scope>NUCLEOTIDE SEQUENCE</scope>
    <source>
        <strain evidence="1">IM 151</strain>
    </source>
</reference>
<keyword evidence="2" id="KW-1185">Reference proteome</keyword>
<protein>
    <submittedName>
        <fullName evidence="1">Uncharacterized protein</fullName>
    </submittedName>
</protein>
<accession>A0ABS1E1C5</accession>
<evidence type="ECO:0000313" key="1">
    <source>
        <dbReference type="EMBL" id="MBK1715201.1"/>
    </source>
</evidence>
<name>A0ABS1E1C5_RUBGE</name>
<dbReference type="EMBL" id="NRRU01000103">
    <property type="protein sequence ID" value="MBK1715201.1"/>
    <property type="molecule type" value="Genomic_DNA"/>
</dbReference>